<keyword evidence="2" id="KW-0229">DNA integration</keyword>
<keyword evidence="9" id="KW-1185">Reference proteome</keyword>
<dbReference type="STRING" id="563040.Saut_2002"/>
<dbReference type="InterPro" id="IPR050090">
    <property type="entry name" value="Tyrosine_recombinase_XerCD"/>
</dbReference>
<dbReference type="CDD" id="cd01189">
    <property type="entry name" value="INT_ICEBs1_C_like"/>
    <property type="match status" value="1"/>
</dbReference>
<dbReference type="Gene3D" id="1.10.443.10">
    <property type="entry name" value="Intergrase catalytic core"/>
    <property type="match status" value="1"/>
</dbReference>
<dbReference type="PROSITE" id="PS51898">
    <property type="entry name" value="TYR_RECOMBINASE"/>
    <property type="match status" value="1"/>
</dbReference>
<dbReference type="SUPFAM" id="SSF56349">
    <property type="entry name" value="DNA breaking-rejoining enzymes"/>
    <property type="match status" value="1"/>
</dbReference>
<reference evidence="9" key="1">
    <citation type="journal article" date="2010" name="Stand. Genomic Sci.">
        <title>Complete genome sequence of Sulfurimonas autotrophica type strain (OK10).</title>
        <authorList>
            <person name="Sikorski J."/>
            <person name="Munk C."/>
            <person name="Lapidus A."/>
            <person name="Djao O."/>
            <person name="Lucas S."/>
            <person name="Glavina Del Rio T."/>
            <person name="Nolan M."/>
            <person name="Tice H."/>
            <person name="Han C."/>
            <person name="Cheng J."/>
            <person name="Tapia R."/>
            <person name="Goodwin L."/>
            <person name="Pitluck S."/>
            <person name="Liolios K."/>
            <person name="Ivanova N."/>
            <person name="Mavromatis K."/>
            <person name="Mikhailova N."/>
            <person name="Pati A."/>
            <person name="Sims D."/>
            <person name="Meincke L."/>
            <person name="Brettin T."/>
            <person name="Detter J."/>
            <person name="Chen A."/>
            <person name="Palaniappan K."/>
            <person name="Land M."/>
            <person name="Hauser L."/>
            <person name="Chang Y."/>
            <person name="Jeffries C."/>
            <person name="Rohde M."/>
            <person name="Lang E."/>
            <person name="Spring S."/>
            <person name="Goker M."/>
            <person name="Woyke T."/>
            <person name="Bristow J."/>
            <person name="Eisen J."/>
            <person name="Markowitz V."/>
            <person name="Hugenholtz P."/>
            <person name="Kyrpides N."/>
            <person name="Klenk H."/>
        </authorList>
    </citation>
    <scope>NUCLEOTIDE SEQUENCE [LARGE SCALE GENOMIC DNA]</scope>
    <source>
        <strain evidence="9">ATCC BAA-671 / DSM 16294 / JCM 11897 / OK10</strain>
    </source>
</reference>
<dbReference type="RefSeq" id="WP_013327798.1">
    <property type="nucleotide sequence ID" value="NC_014506.1"/>
</dbReference>
<dbReference type="KEGG" id="sua:Saut_2002"/>
<evidence type="ECO:0000259" key="6">
    <source>
        <dbReference type="PROSITE" id="PS51898"/>
    </source>
</evidence>
<protein>
    <submittedName>
        <fullName evidence="8">Integrase family protein</fullName>
    </submittedName>
</protein>
<evidence type="ECO:0000313" key="9">
    <source>
        <dbReference type="Proteomes" id="UP000007803"/>
    </source>
</evidence>
<dbReference type="GO" id="GO:0003677">
    <property type="term" value="F:DNA binding"/>
    <property type="evidence" value="ECO:0007669"/>
    <property type="project" value="UniProtKB-UniRule"/>
</dbReference>
<dbReference type="AlphaFoldDB" id="E0URF9"/>
<organism evidence="8 9">
    <name type="scientific">Sulfurimonas autotrophica (strain ATCC BAA-671 / DSM 16294 / JCM 11897 / OK10)</name>
    <dbReference type="NCBI Taxonomy" id="563040"/>
    <lineage>
        <taxon>Bacteria</taxon>
        <taxon>Pseudomonadati</taxon>
        <taxon>Campylobacterota</taxon>
        <taxon>Epsilonproteobacteria</taxon>
        <taxon>Campylobacterales</taxon>
        <taxon>Sulfurimonadaceae</taxon>
        <taxon>Sulfurimonas</taxon>
    </lineage>
</organism>
<dbReference type="HOGENOM" id="CLU_027562_17_1_7"/>
<accession>E0URF9</accession>
<evidence type="ECO:0000256" key="2">
    <source>
        <dbReference type="ARBA" id="ARBA00022908"/>
    </source>
</evidence>
<proteinExistence type="inferred from homology"/>
<dbReference type="PANTHER" id="PTHR30349">
    <property type="entry name" value="PHAGE INTEGRASE-RELATED"/>
    <property type="match status" value="1"/>
</dbReference>
<dbReference type="Gene3D" id="1.10.150.130">
    <property type="match status" value="1"/>
</dbReference>
<evidence type="ECO:0000259" key="7">
    <source>
        <dbReference type="PROSITE" id="PS51900"/>
    </source>
</evidence>
<dbReference type="InterPro" id="IPR013762">
    <property type="entry name" value="Integrase-like_cat_sf"/>
</dbReference>
<evidence type="ECO:0000256" key="4">
    <source>
        <dbReference type="ARBA" id="ARBA00023172"/>
    </source>
</evidence>
<dbReference type="InterPro" id="IPR044068">
    <property type="entry name" value="CB"/>
</dbReference>
<dbReference type="GO" id="GO:0015074">
    <property type="term" value="P:DNA integration"/>
    <property type="evidence" value="ECO:0007669"/>
    <property type="project" value="UniProtKB-KW"/>
</dbReference>
<dbReference type="EMBL" id="CP002205">
    <property type="protein sequence ID" value="ADN10045.1"/>
    <property type="molecule type" value="Genomic_DNA"/>
</dbReference>
<dbReference type="PANTHER" id="PTHR30349:SF64">
    <property type="entry name" value="PROPHAGE INTEGRASE INTD-RELATED"/>
    <property type="match status" value="1"/>
</dbReference>
<dbReference type="eggNOG" id="COG0582">
    <property type="taxonomic scope" value="Bacteria"/>
</dbReference>
<evidence type="ECO:0000256" key="5">
    <source>
        <dbReference type="PROSITE-ProRule" id="PRU01248"/>
    </source>
</evidence>
<evidence type="ECO:0000256" key="1">
    <source>
        <dbReference type="ARBA" id="ARBA00008857"/>
    </source>
</evidence>
<dbReference type="Pfam" id="PF14659">
    <property type="entry name" value="Phage_int_SAM_3"/>
    <property type="match status" value="1"/>
</dbReference>
<dbReference type="OrthoDB" id="5391994at2"/>
<dbReference type="Proteomes" id="UP000007803">
    <property type="component" value="Chromosome"/>
</dbReference>
<feature type="domain" description="Tyr recombinase" evidence="6">
    <location>
        <begin position="201"/>
        <end position="405"/>
    </location>
</feature>
<evidence type="ECO:0000313" key="8">
    <source>
        <dbReference type="EMBL" id="ADN10045.1"/>
    </source>
</evidence>
<dbReference type="InterPro" id="IPR010998">
    <property type="entry name" value="Integrase_recombinase_N"/>
</dbReference>
<dbReference type="InterPro" id="IPR004107">
    <property type="entry name" value="Integrase_SAM-like_N"/>
</dbReference>
<sequence length="417" mass="48920">MDAIEKKLAEAQDPAFYDREYGTIGFRERDGKLYIRGVLTFRGKTEKVNKSTGFDYLKKNINYVEKHDKQLLWDLSNLKAEYDLERLGDDEESKIPLLEDFYEEAFDKKLALNNISIDTIKEYKQKFNAYISPYFKGYRLNKIKTSDIDDWQIWVLKNFKRKTVKDIRSVLNIILVQAKQKEYIKVNPVVNAQKYNPVREDDDEIVYTDTEMTTILTSIDDYIDETTHKVWSRTRRQLKNMIYLSAGTGIRSGELVALTWADIDFVNKKIDITKTIRNGRVKGTKTYSGKRIIDMNDESFNLLVNQYELFEDVESDYVFLTQEKKNYKNPSMVSKGTWKSYLKYCKIPYRRFYNLRHTFATNLINKQKDSVGIVSVSSQLGHRNVSTTLNKYVKNKRQHEGKFTDVSAISEFLKKGA</sequence>
<dbReference type="InterPro" id="IPR011010">
    <property type="entry name" value="DNA_brk_join_enz"/>
</dbReference>
<feature type="domain" description="Core-binding (CB)" evidence="7">
    <location>
        <begin position="92"/>
        <end position="179"/>
    </location>
</feature>
<keyword evidence="4" id="KW-0233">DNA recombination</keyword>
<keyword evidence="3 5" id="KW-0238">DNA-binding</keyword>
<name>E0URF9_SULAO</name>
<comment type="similarity">
    <text evidence="1">Belongs to the 'phage' integrase family.</text>
</comment>
<evidence type="ECO:0000256" key="3">
    <source>
        <dbReference type="ARBA" id="ARBA00023125"/>
    </source>
</evidence>
<dbReference type="InterPro" id="IPR002104">
    <property type="entry name" value="Integrase_catalytic"/>
</dbReference>
<dbReference type="Pfam" id="PF00589">
    <property type="entry name" value="Phage_integrase"/>
    <property type="match status" value="1"/>
</dbReference>
<gene>
    <name evidence="8" type="ordered locus">Saut_2002</name>
</gene>
<dbReference type="PROSITE" id="PS51900">
    <property type="entry name" value="CB"/>
    <property type="match status" value="1"/>
</dbReference>
<dbReference type="GO" id="GO:0006310">
    <property type="term" value="P:DNA recombination"/>
    <property type="evidence" value="ECO:0007669"/>
    <property type="project" value="UniProtKB-KW"/>
</dbReference>